<dbReference type="PROSITE" id="PS51015">
    <property type="entry name" value="YDG"/>
    <property type="match status" value="1"/>
</dbReference>
<evidence type="ECO:0000259" key="1">
    <source>
        <dbReference type="PROSITE" id="PS51015"/>
    </source>
</evidence>
<dbReference type="CDD" id="cd00085">
    <property type="entry name" value="HNHc"/>
    <property type="match status" value="1"/>
</dbReference>
<gene>
    <name evidence="2" type="ORF">F946_01142</name>
</gene>
<dbReference type="AlphaFoldDB" id="N9BHU6"/>
<dbReference type="Pfam" id="PF02182">
    <property type="entry name" value="SAD_SRA"/>
    <property type="match status" value="1"/>
</dbReference>
<dbReference type="PATRIC" id="fig|1217662.4.peg.1111"/>
<feature type="domain" description="YDG" evidence="1">
    <location>
        <begin position="11"/>
        <end position="163"/>
    </location>
</feature>
<sequence length="371" mass="42318">MQNTNQEHVYGAIPNIKIGHVFTDRAEAHEKGIHKDRTKGIVTYQGGPAYSVDISAFDKEYSAFDPNTQKKGKYANCRFANYPDIYIYIGEGGTDDKVHYCHQTLTAANRGLLLACEQNSDIRVITKEDSRLNSRTYKGLFKVKGFIPGFYDGYFAFKFILCSNENSWNEFINSPEYTQLLSGEKIYTSIDQAQKYLKPLLLKQVNEDNKNVIKAGEYDAKLQVEAEKKFNNHSDLDLFNLATQLKNNSTTSKYKQPSRIKKIIRYEYSRNPAIVTLRLRMSKGICGLCDQPGPFIDPSLGYAFLEVHHIKWLSKQGDDSIENTVGLCPNCHTKVHFCPSSEAEEKMRKSAKRDYDAFVKSLKHTPQPENQ</sequence>
<dbReference type="Proteomes" id="UP000018444">
    <property type="component" value="Unassembled WGS sequence"/>
</dbReference>
<reference evidence="2 3" key="1">
    <citation type="submission" date="2013-02" db="EMBL/GenBank/DDBJ databases">
        <title>The Genome Sequence of Acinetobacter johnsonii ANC 3681.</title>
        <authorList>
            <consortium name="The Broad Institute Genome Sequencing Platform"/>
            <consortium name="The Broad Institute Genome Sequencing Center for Infectious Disease"/>
            <person name="Cerqueira G."/>
            <person name="Feldgarden M."/>
            <person name="Courvalin P."/>
            <person name="Perichon B."/>
            <person name="Grillot-Courvalin C."/>
            <person name="Clermont D."/>
            <person name="Rocha E."/>
            <person name="Yoon E.-J."/>
            <person name="Nemec A."/>
            <person name="Walker B."/>
            <person name="Young S.K."/>
            <person name="Zeng Q."/>
            <person name="Gargeya S."/>
            <person name="Fitzgerald M."/>
            <person name="Haas B."/>
            <person name="Abouelleil A."/>
            <person name="Alvarado L."/>
            <person name="Arachchi H.M."/>
            <person name="Berlin A.M."/>
            <person name="Chapman S.B."/>
            <person name="Dewar J."/>
            <person name="Goldberg J."/>
            <person name="Griggs A."/>
            <person name="Gujja S."/>
            <person name="Hansen M."/>
            <person name="Howarth C."/>
            <person name="Imamovic A."/>
            <person name="Larimer J."/>
            <person name="McCowan C."/>
            <person name="Murphy C."/>
            <person name="Neiman D."/>
            <person name="Pearson M."/>
            <person name="Priest M."/>
            <person name="Roberts A."/>
            <person name="Saif S."/>
            <person name="Shea T."/>
            <person name="Sisk P."/>
            <person name="Sykes S."/>
            <person name="Wortman J."/>
            <person name="Nusbaum C."/>
            <person name="Birren B."/>
        </authorList>
    </citation>
    <scope>NUCLEOTIDE SEQUENCE [LARGE SCALE GENOMIC DNA]</scope>
    <source>
        <strain evidence="2 3">ANC 3681</strain>
    </source>
</reference>
<accession>N9BHU6</accession>
<dbReference type="RefSeq" id="WP_004980048.1">
    <property type="nucleotide sequence ID" value="NZ_KB849705.1"/>
</dbReference>
<dbReference type="HOGENOM" id="CLU_745201_0_0_6"/>
<dbReference type="SUPFAM" id="SSF88697">
    <property type="entry name" value="PUA domain-like"/>
    <property type="match status" value="1"/>
</dbReference>
<dbReference type="GO" id="GO:0003676">
    <property type="term" value="F:nucleic acid binding"/>
    <property type="evidence" value="ECO:0007669"/>
    <property type="project" value="InterPro"/>
</dbReference>
<protein>
    <recommendedName>
        <fullName evidence="1">YDG domain-containing protein</fullName>
    </recommendedName>
</protein>
<dbReference type="InterPro" id="IPR002711">
    <property type="entry name" value="HNH"/>
</dbReference>
<dbReference type="GO" id="GO:0004519">
    <property type="term" value="F:endonuclease activity"/>
    <property type="evidence" value="ECO:0007669"/>
    <property type="project" value="InterPro"/>
</dbReference>
<dbReference type="Pfam" id="PF01844">
    <property type="entry name" value="HNH"/>
    <property type="match status" value="1"/>
</dbReference>
<comment type="caution">
    <text evidence="2">The sequence shown here is derived from an EMBL/GenBank/DDBJ whole genome shotgun (WGS) entry which is preliminary data.</text>
</comment>
<dbReference type="InterPro" id="IPR003615">
    <property type="entry name" value="HNH_nuc"/>
</dbReference>
<dbReference type="Gene3D" id="1.10.30.50">
    <property type="match status" value="1"/>
</dbReference>
<name>N9BHU6_ACIJO</name>
<dbReference type="SMART" id="SM00466">
    <property type="entry name" value="SRA"/>
    <property type="match status" value="1"/>
</dbReference>
<dbReference type="EMBL" id="APPZ01000006">
    <property type="protein sequence ID" value="ENV73252.1"/>
    <property type="molecule type" value="Genomic_DNA"/>
</dbReference>
<dbReference type="Gene3D" id="2.30.280.10">
    <property type="entry name" value="SRA-YDG"/>
    <property type="match status" value="1"/>
</dbReference>
<dbReference type="InterPro" id="IPR036987">
    <property type="entry name" value="SRA-YDG_sf"/>
</dbReference>
<evidence type="ECO:0000313" key="2">
    <source>
        <dbReference type="EMBL" id="ENV73252.1"/>
    </source>
</evidence>
<dbReference type="InterPro" id="IPR015947">
    <property type="entry name" value="PUA-like_sf"/>
</dbReference>
<dbReference type="GO" id="GO:0008270">
    <property type="term" value="F:zinc ion binding"/>
    <property type="evidence" value="ECO:0007669"/>
    <property type="project" value="InterPro"/>
</dbReference>
<dbReference type="GeneID" id="56340556"/>
<evidence type="ECO:0000313" key="3">
    <source>
        <dbReference type="Proteomes" id="UP000018444"/>
    </source>
</evidence>
<organism evidence="2 3">
    <name type="scientific">Acinetobacter johnsonii ANC 3681</name>
    <dbReference type="NCBI Taxonomy" id="1217662"/>
    <lineage>
        <taxon>Bacteria</taxon>
        <taxon>Pseudomonadati</taxon>
        <taxon>Pseudomonadota</taxon>
        <taxon>Gammaproteobacteria</taxon>
        <taxon>Moraxellales</taxon>
        <taxon>Moraxellaceae</taxon>
        <taxon>Acinetobacter</taxon>
    </lineage>
</organism>
<dbReference type="InterPro" id="IPR003105">
    <property type="entry name" value="SRA_YDG"/>
</dbReference>
<proteinExistence type="predicted"/>